<dbReference type="GO" id="GO:0008168">
    <property type="term" value="F:methyltransferase activity"/>
    <property type="evidence" value="ECO:0007669"/>
    <property type="project" value="UniProtKB-KW"/>
</dbReference>
<organism evidence="1 2">
    <name type="scientific">Prauserella rugosa</name>
    <dbReference type="NCBI Taxonomy" id="43354"/>
    <lineage>
        <taxon>Bacteria</taxon>
        <taxon>Bacillati</taxon>
        <taxon>Actinomycetota</taxon>
        <taxon>Actinomycetes</taxon>
        <taxon>Pseudonocardiales</taxon>
        <taxon>Pseudonocardiaceae</taxon>
        <taxon>Prauserella</taxon>
    </lineage>
</organism>
<comment type="caution">
    <text evidence="1">The sequence shown here is derived from an EMBL/GenBank/DDBJ whole genome shotgun (WGS) entry which is preliminary data.</text>
</comment>
<gene>
    <name evidence="1" type="ORF">JD82_03302</name>
</gene>
<dbReference type="AlphaFoldDB" id="A0A660CCX8"/>
<dbReference type="Proteomes" id="UP000317303">
    <property type="component" value="Unassembled WGS sequence"/>
</dbReference>
<dbReference type="SUPFAM" id="SSF53335">
    <property type="entry name" value="S-adenosyl-L-methionine-dependent methyltransferases"/>
    <property type="match status" value="1"/>
</dbReference>
<dbReference type="OrthoDB" id="5175904at2"/>
<keyword evidence="2" id="KW-1185">Reference proteome</keyword>
<keyword evidence="1" id="KW-0489">Methyltransferase</keyword>
<sequence>MSATSSTPVPQSERVPVGVDPTRASIARVYDAFLGGKDNYEIDRKVRDGVLAEAPYASHLAYENRDFLIRACRFIAQQTGITQFLDCGSGLPTAENTHQVVQRVNPDSTVVYVDNDPVVMAHGRALLEENENTTLVSADIFNPAEVLDNETVRTHLDFDQPIALLQVGTLHHFEGPADGPAEIMRQYYERLPSGSFVALSHFMDPENEYTAMARKAEDKFRHSPMGSGTFRTMDEIRTLFGDLELVEPGVIRLADWWQDGPRLTPLNEAQHCIAGGVARKR</sequence>
<dbReference type="Gene3D" id="3.40.50.150">
    <property type="entry name" value="Vaccinia Virus protein VP39"/>
    <property type="match status" value="1"/>
</dbReference>
<name>A0A660CCX8_9PSEU</name>
<dbReference type="InterPro" id="IPR006764">
    <property type="entry name" value="SAM_dep_MeTrfase_SAV2177_type"/>
</dbReference>
<evidence type="ECO:0000313" key="1">
    <source>
        <dbReference type="EMBL" id="TWH21438.1"/>
    </source>
</evidence>
<accession>A0A660CCX8</accession>
<dbReference type="PIRSF" id="PIRSF017393">
    <property type="entry name" value="MTase_SAV2177"/>
    <property type="match status" value="1"/>
</dbReference>
<protein>
    <submittedName>
        <fullName evidence="1">S-adenosyl methyltransferase</fullName>
    </submittedName>
</protein>
<dbReference type="GO" id="GO:0032259">
    <property type="term" value="P:methylation"/>
    <property type="evidence" value="ECO:0007669"/>
    <property type="project" value="UniProtKB-KW"/>
</dbReference>
<evidence type="ECO:0000313" key="2">
    <source>
        <dbReference type="Proteomes" id="UP000317303"/>
    </source>
</evidence>
<keyword evidence="1" id="KW-0808">Transferase</keyword>
<reference evidence="1 2" key="1">
    <citation type="submission" date="2019-07" db="EMBL/GenBank/DDBJ databases">
        <title>R&amp;d 2014.</title>
        <authorList>
            <person name="Klenk H.-P."/>
        </authorList>
    </citation>
    <scope>NUCLEOTIDE SEQUENCE [LARGE SCALE GENOMIC DNA]</scope>
    <source>
        <strain evidence="1 2">DSM 43194</strain>
    </source>
</reference>
<proteinExistence type="predicted"/>
<dbReference type="EMBL" id="VLJV01000001">
    <property type="protein sequence ID" value="TWH21438.1"/>
    <property type="molecule type" value="Genomic_DNA"/>
</dbReference>
<dbReference type="InterPro" id="IPR029063">
    <property type="entry name" value="SAM-dependent_MTases_sf"/>
</dbReference>
<dbReference type="Pfam" id="PF04672">
    <property type="entry name" value="Methyltransf_19"/>
    <property type="match status" value="1"/>
</dbReference>